<proteinExistence type="predicted"/>
<dbReference type="KEGG" id="hts:HMJ29_11535"/>
<dbReference type="EMBL" id="CP053538">
    <property type="protein sequence ID" value="QJX47537.1"/>
    <property type="molecule type" value="Genomic_DNA"/>
</dbReference>
<accession>A0A6M6BH53</accession>
<evidence type="ECO:0000313" key="1">
    <source>
        <dbReference type="EMBL" id="QJX47537.1"/>
    </source>
</evidence>
<reference evidence="1 2" key="1">
    <citation type="submission" date="2020-05" db="EMBL/GenBank/DDBJ databases">
        <title>Complete genome sequence of Hymenobacter sp. TS19 in Coasted Sand Dune.</title>
        <authorList>
            <person name="Lee J.-H."/>
            <person name="Jung J.-H."/>
            <person name="Jeong S."/>
            <person name="Zhao L."/>
            <person name="Kim M.-K."/>
            <person name="Seo H.-S."/>
            <person name="Lim S."/>
        </authorList>
    </citation>
    <scope>NUCLEOTIDE SEQUENCE [LARGE SCALE GENOMIC DNA]</scope>
    <source>
        <strain evidence="1 2">TS19</strain>
    </source>
</reference>
<dbReference type="RefSeq" id="WP_171591632.1">
    <property type="nucleotide sequence ID" value="NZ_CP053538.1"/>
</dbReference>
<dbReference type="Proteomes" id="UP000501623">
    <property type="component" value="Chromosome"/>
</dbReference>
<sequence length="85" mass="10017">MPLHRELDKKLSKNFEPSSRINDMFKGYNITLVTNEHGEPANLFFGKRRPDGFIVREWYMRTNMRQHGSLKVASSHWDLRGKILA</sequence>
<gene>
    <name evidence="1" type="ORF">HMJ29_11535</name>
</gene>
<name>A0A6M6BH53_9BACT</name>
<organism evidence="1 2">
    <name type="scientific">Hymenobacter taeanensis</name>
    <dbReference type="NCBI Taxonomy" id="2735321"/>
    <lineage>
        <taxon>Bacteria</taxon>
        <taxon>Pseudomonadati</taxon>
        <taxon>Bacteroidota</taxon>
        <taxon>Cytophagia</taxon>
        <taxon>Cytophagales</taxon>
        <taxon>Hymenobacteraceae</taxon>
        <taxon>Hymenobacter</taxon>
    </lineage>
</organism>
<evidence type="ECO:0000313" key="2">
    <source>
        <dbReference type="Proteomes" id="UP000501623"/>
    </source>
</evidence>
<protein>
    <submittedName>
        <fullName evidence="1">Uncharacterized protein</fullName>
    </submittedName>
</protein>
<dbReference type="AlphaFoldDB" id="A0A6M6BH53"/>
<keyword evidence="2" id="KW-1185">Reference proteome</keyword>